<dbReference type="InterPro" id="IPR029044">
    <property type="entry name" value="Nucleotide-diphossugar_trans"/>
</dbReference>
<evidence type="ECO:0000256" key="2">
    <source>
        <dbReference type="ARBA" id="ARBA00022676"/>
    </source>
</evidence>
<dbReference type="Gene3D" id="3.90.550.10">
    <property type="entry name" value="Spore Coat Polysaccharide Biosynthesis Protein SpsA, Chain A"/>
    <property type="match status" value="1"/>
</dbReference>
<keyword evidence="4" id="KW-1133">Transmembrane helix</keyword>
<evidence type="ECO:0000256" key="3">
    <source>
        <dbReference type="ARBA" id="ARBA00022679"/>
    </source>
</evidence>
<evidence type="ECO:0000313" key="7">
    <source>
        <dbReference type="Proteomes" id="UP000275719"/>
    </source>
</evidence>
<feature type="domain" description="Glycosyltransferase 2-like" evidence="5">
    <location>
        <begin position="72"/>
        <end position="239"/>
    </location>
</feature>
<evidence type="ECO:0000259" key="5">
    <source>
        <dbReference type="Pfam" id="PF00535"/>
    </source>
</evidence>
<dbReference type="EMBL" id="RQVQ01000012">
    <property type="protein sequence ID" value="RRJ91172.1"/>
    <property type="molecule type" value="Genomic_DNA"/>
</dbReference>
<gene>
    <name evidence="6" type="ORF">EG240_06615</name>
</gene>
<dbReference type="RefSeq" id="WP_125018612.1">
    <property type="nucleotide sequence ID" value="NZ_RQVQ01000012.1"/>
</dbReference>
<keyword evidence="4" id="KW-0812">Transmembrane</keyword>
<evidence type="ECO:0000256" key="1">
    <source>
        <dbReference type="ARBA" id="ARBA00006739"/>
    </source>
</evidence>
<evidence type="ECO:0000256" key="4">
    <source>
        <dbReference type="SAM" id="Phobius"/>
    </source>
</evidence>
<dbReference type="OrthoDB" id="9766299at2"/>
<keyword evidence="4" id="KW-0472">Membrane</keyword>
<feature type="transmembrane region" description="Helical" evidence="4">
    <location>
        <begin position="314"/>
        <end position="337"/>
    </location>
</feature>
<dbReference type="PANTHER" id="PTHR43630">
    <property type="entry name" value="POLY-BETA-1,6-N-ACETYL-D-GLUCOSAMINE SYNTHASE"/>
    <property type="match status" value="1"/>
</dbReference>
<comment type="similarity">
    <text evidence="1">Belongs to the glycosyltransferase 2 family.</text>
</comment>
<dbReference type="Pfam" id="PF00535">
    <property type="entry name" value="Glycos_transf_2"/>
    <property type="match status" value="1"/>
</dbReference>
<protein>
    <submittedName>
        <fullName evidence="6">Glycosyltransferase family 2 protein</fullName>
    </submittedName>
</protein>
<dbReference type="SUPFAM" id="SSF53448">
    <property type="entry name" value="Nucleotide-diphospho-sugar transferases"/>
    <property type="match status" value="1"/>
</dbReference>
<evidence type="ECO:0000313" key="6">
    <source>
        <dbReference type="EMBL" id="RRJ91172.1"/>
    </source>
</evidence>
<comment type="caution">
    <text evidence="6">The sequence shown here is derived from an EMBL/GenBank/DDBJ whole genome shotgun (WGS) entry which is preliminary data.</text>
</comment>
<feature type="transmembrane region" description="Helical" evidence="4">
    <location>
        <begin position="20"/>
        <end position="45"/>
    </location>
</feature>
<organism evidence="6 7">
    <name type="scientific">Paenimyroides tangerinum</name>
    <dbReference type="NCBI Taxonomy" id="2488728"/>
    <lineage>
        <taxon>Bacteria</taxon>
        <taxon>Pseudomonadati</taxon>
        <taxon>Bacteroidota</taxon>
        <taxon>Flavobacteriia</taxon>
        <taxon>Flavobacteriales</taxon>
        <taxon>Flavobacteriaceae</taxon>
        <taxon>Paenimyroides</taxon>
    </lineage>
</organism>
<dbReference type="PANTHER" id="PTHR43630:SF1">
    <property type="entry name" value="POLY-BETA-1,6-N-ACETYL-D-GLUCOSAMINE SYNTHASE"/>
    <property type="match status" value="1"/>
</dbReference>
<name>A0A3P3W7M3_9FLAO</name>
<keyword evidence="2" id="KW-0328">Glycosyltransferase</keyword>
<feature type="transmembrane region" description="Helical" evidence="4">
    <location>
        <begin position="357"/>
        <end position="374"/>
    </location>
</feature>
<dbReference type="Proteomes" id="UP000275719">
    <property type="component" value="Unassembled WGS sequence"/>
</dbReference>
<dbReference type="CDD" id="cd06423">
    <property type="entry name" value="CESA_like"/>
    <property type="match status" value="1"/>
</dbReference>
<keyword evidence="3 6" id="KW-0808">Transferase</keyword>
<accession>A0A3P3W7M3</accession>
<dbReference type="GO" id="GO:0016757">
    <property type="term" value="F:glycosyltransferase activity"/>
    <property type="evidence" value="ECO:0007669"/>
    <property type="project" value="UniProtKB-KW"/>
</dbReference>
<sequence>MMELWEKYFYLWHILDWKDIIKWGWYIFILDIPRFFVIEGITLYWSRSERKKTKDLWDKAREDLFDEMPLVTVLVPGHNEGKHLFKLVQSMNRQTYTNLELVVVDDGSTDDTAIIASSFEKSGLIDVFLSAAVRGGKASAANLGLRYSKGKYVVHLDADSSLESDAIEKILIPFYRYENVGGVGGNLVVRNGEESLTTMMQFLEYLQTISVSRIVLSKLKIYKIISGAFGAFPRHVLNRVGGWDIGPGLDGDITVKIRKIDYRILFEEEAICRTHAPVTWKALTKQRLRWSRSLIRFRLRKHNDIWQPNKNFKIINFLSFFENVFFSLVLDLLWFFYMFKILITDPSFMLIWFPFKYTIYLFMTLGQYSFVFFVNKDKKYLFSKIIYIPLYPLYMGYYMRIVRTISYIDEFFFYDSYKDVWNPLKTSKKAKEHGM</sequence>
<dbReference type="InterPro" id="IPR001173">
    <property type="entry name" value="Glyco_trans_2-like"/>
</dbReference>
<dbReference type="AlphaFoldDB" id="A0A3P3W7M3"/>
<proteinExistence type="inferred from homology"/>
<reference evidence="6 7" key="1">
    <citation type="submission" date="2018-11" db="EMBL/GenBank/DDBJ databases">
        <title>Flavobacterium sp. nov., YIM 102701-2 draft genome.</title>
        <authorList>
            <person name="Li G."/>
            <person name="Jiang Y."/>
        </authorList>
    </citation>
    <scope>NUCLEOTIDE SEQUENCE [LARGE SCALE GENOMIC DNA]</scope>
    <source>
        <strain evidence="6 7">YIM 102701-2</strain>
    </source>
</reference>
<keyword evidence="7" id="KW-1185">Reference proteome</keyword>